<dbReference type="EMBL" id="BOOW01000032">
    <property type="protein sequence ID" value="GII94945.1"/>
    <property type="molecule type" value="Genomic_DNA"/>
</dbReference>
<dbReference type="AlphaFoldDB" id="A0A919RJE0"/>
<keyword evidence="2" id="KW-1185">Reference proteome</keyword>
<sequence>MAPCGSLKPLVSERLCFDDVAKAVVRVAADDSVGRLVFMPDTFGVRQAAYNTACRTTGLQKSPAAARK</sequence>
<evidence type="ECO:0000313" key="1">
    <source>
        <dbReference type="EMBL" id="GII94945.1"/>
    </source>
</evidence>
<comment type="caution">
    <text evidence="1">The sequence shown here is derived from an EMBL/GenBank/DDBJ whole genome shotgun (WGS) entry which is preliminary data.</text>
</comment>
<dbReference type="RefSeq" id="WP_204029920.1">
    <property type="nucleotide sequence ID" value="NZ_BOOW01000032.1"/>
</dbReference>
<reference evidence="1" key="1">
    <citation type="submission" date="2021-01" db="EMBL/GenBank/DDBJ databases">
        <title>Whole genome shotgun sequence of Sinosporangium siamense NBRC 109515.</title>
        <authorList>
            <person name="Komaki H."/>
            <person name="Tamura T."/>
        </authorList>
    </citation>
    <scope>NUCLEOTIDE SEQUENCE</scope>
    <source>
        <strain evidence="1">NBRC 109515</strain>
    </source>
</reference>
<gene>
    <name evidence="1" type="ORF">Ssi02_51760</name>
</gene>
<evidence type="ECO:0000313" key="2">
    <source>
        <dbReference type="Proteomes" id="UP000606172"/>
    </source>
</evidence>
<name>A0A919RJE0_9ACTN</name>
<proteinExistence type="predicted"/>
<protein>
    <submittedName>
        <fullName evidence="1">Uncharacterized protein</fullName>
    </submittedName>
</protein>
<dbReference type="Proteomes" id="UP000606172">
    <property type="component" value="Unassembled WGS sequence"/>
</dbReference>
<organism evidence="1 2">
    <name type="scientific">Sinosporangium siamense</name>
    <dbReference type="NCBI Taxonomy" id="1367973"/>
    <lineage>
        <taxon>Bacteria</taxon>
        <taxon>Bacillati</taxon>
        <taxon>Actinomycetota</taxon>
        <taxon>Actinomycetes</taxon>
        <taxon>Streptosporangiales</taxon>
        <taxon>Streptosporangiaceae</taxon>
        <taxon>Sinosporangium</taxon>
    </lineage>
</organism>
<accession>A0A919RJE0</accession>